<protein>
    <submittedName>
        <fullName evidence="1">Myeloma overexpressed</fullName>
    </submittedName>
</protein>
<dbReference type="AlphaFoldDB" id="A0A2K6RX41"/>
<evidence type="ECO:0000313" key="2">
    <source>
        <dbReference type="Proteomes" id="UP000233200"/>
    </source>
</evidence>
<sequence length="261" mass="28003">VALRVCITHTPALPTGLCTRCCHCLEQSFSWCHRLRGASFLTFHLHQVPTLPRRRDWSLTFIRQTGPWRAPKLAHPGASSVSPRPCVLREKRVSRQVQVSPGTLCGTGNRDSGSQSVRVAGIAPLGEAFPVGVEQAVSSCPEKVHGWPGVSTEITWACMGVALHSCGRGLLTGAGALCMTLAESGCPNCGRGRRACLTPHPEPHPSLLHLGLPLGVAGSWLTVVTVEARVKRTGQVGHTVVRNFPLLLHPLVLLLLIILTC</sequence>
<name>A0A2K6RX41_RHIRO</name>
<dbReference type="Proteomes" id="UP000233200">
    <property type="component" value="Unplaced"/>
</dbReference>
<dbReference type="OMA" id="SLMFIRQ"/>
<dbReference type="GeneTree" id="ENSGT00400000022774"/>
<organism evidence="1 2">
    <name type="scientific">Rhinopithecus roxellana</name>
    <name type="common">Golden snub-nosed monkey</name>
    <name type="synonym">Pygathrix roxellana</name>
    <dbReference type="NCBI Taxonomy" id="61622"/>
    <lineage>
        <taxon>Eukaryota</taxon>
        <taxon>Metazoa</taxon>
        <taxon>Chordata</taxon>
        <taxon>Craniata</taxon>
        <taxon>Vertebrata</taxon>
        <taxon>Euteleostomi</taxon>
        <taxon>Mammalia</taxon>
        <taxon>Eutheria</taxon>
        <taxon>Euarchontoglires</taxon>
        <taxon>Primates</taxon>
        <taxon>Haplorrhini</taxon>
        <taxon>Catarrhini</taxon>
        <taxon>Cercopithecidae</taxon>
        <taxon>Colobinae</taxon>
        <taxon>Rhinopithecus</taxon>
    </lineage>
</organism>
<evidence type="ECO:0000313" key="1">
    <source>
        <dbReference type="Ensembl" id="ENSRROP00000045595.1"/>
    </source>
</evidence>
<dbReference type="Ensembl" id="ENSRROT00000070116.1">
    <property type="protein sequence ID" value="ENSRROP00000045595.1"/>
    <property type="gene ID" value="ENSRROG00000045689.1"/>
</dbReference>
<keyword evidence="2" id="KW-1185">Reference proteome</keyword>
<reference evidence="1" key="1">
    <citation type="submission" date="2025-08" db="UniProtKB">
        <authorList>
            <consortium name="Ensembl"/>
        </authorList>
    </citation>
    <scope>IDENTIFICATION</scope>
</reference>
<accession>A0A2K6RX41</accession>
<gene>
    <name evidence="1" type="primary">MYEOV</name>
</gene>
<reference evidence="1" key="2">
    <citation type="submission" date="2025-09" db="UniProtKB">
        <authorList>
            <consortium name="Ensembl"/>
        </authorList>
    </citation>
    <scope>IDENTIFICATION</scope>
</reference>
<proteinExistence type="predicted"/>